<protein>
    <submittedName>
        <fullName evidence="1">Uncharacterized protein</fullName>
    </submittedName>
</protein>
<dbReference type="RefSeq" id="WP_225249284.1">
    <property type="nucleotide sequence ID" value="NZ_JAIWIU010000005.1"/>
</dbReference>
<sequence>MFSVYIVNIQFIALLEARMNCLIFDKSKVSTAFFEKDSKFFKRFASRNAFVWNSPIMAEHAAKFLNSSRFDADLGRMVNNWFYYCYFTPITPDLYTVNFLNKDHFIRDLEEYMRNALFNIIDLIDTSILESTTMSKFVVNFDLLSQSSLKLEDFTVIRRASGEVLITSDLKVVAQTEN</sequence>
<evidence type="ECO:0000313" key="1">
    <source>
        <dbReference type="EMBL" id="MCA2014663.1"/>
    </source>
</evidence>
<name>A0ABS7YG70_9VIBR</name>
<evidence type="ECO:0000313" key="2">
    <source>
        <dbReference type="Proteomes" id="UP001199044"/>
    </source>
</evidence>
<reference evidence="2" key="1">
    <citation type="submission" date="2023-07" db="EMBL/GenBank/DDBJ databases">
        <title>Molecular identification of indigenous halophilic bacteria isolated from red sea cost, biodegradation of synthetic dyes and assessment of degraded metabolite toxicity.</title>
        <authorList>
            <person name="Chaieb K."/>
            <person name="Altayb H.N."/>
        </authorList>
    </citation>
    <scope>NUCLEOTIDE SEQUENCE [LARGE SCALE GENOMIC DNA]</scope>
    <source>
        <strain evidence="2">K20</strain>
    </source>
</reference>
<keyword evidence="2" id="KW-1185">Reference proteome</keyword>
<comment type="caution">
    <text evidence="1">The sequence shown here is derived from an EMBL/GenBank/DDBJ whole genome shotgun (WGS) entry which is preliminary data.</text>
</comment>
<accession>A0ABS7YG70</accession>
<organism evidence="1 2">
    <name type="scientific">Vibrio tritonius</name>
    <dbReference type="NCBI Taxonomy" id="1435069"/>
    <lineage>
        <taxon>Bacteria</taxon>
        <taxon>Pseudomonadati</taxon>
        <taxon>Pseudomonadota</taxon>
        <taxon>Gammaproteobacteria</taxon>
        <taxon>Vibrionales</taxon>
        <taxon>Vibrionaceae</taxon>
        <taxon>Vibrio</taxon>
    </lineage>
</organism>
<dbReference type="EMBL" id="JAIWIU010000005">
    <property type="protein sequence ID" value="MCA2014663.1"/>
    <property type="molecule type" value="Genomic_DNA"/>
</dbReference>
<gene>
    <name evidence="1" type="ORF">LDJ79_00980</name>
</gene>
<proteinExistence type="predicted"/>
<dbReference type="Proteomes" id="UP001199044">
    <property type="component" value="Unassembled WGS sequence"/>
</dbReference>